<proteinExistence type="predicted"/>
<gene>
    <name evidence="2" type="ORF">LCGC14_0197660</name>
</gene>
<name>A0A0F9UJZ5_9ZZZZ</name>
<accession>A0A0F9UJZ5</accession>
<evidence type="ECO:0000313" key="2">
    <source>
        <dbReference type="EMBL" id="KKN93575.1"/>
    </source>
</evidence>
<keyword evidence="1" id="KW-0175">Coiled coil</keyword>
<comment type="caution">
    <text evidence="2">The sequence shown here is derived from an EMBL/GenBank/DDBJ whole genome shotgun (WGS) entry which is preliminary data.</text>
</comment>
<reference evidence="2" key="1">
    <citation type="journal article" date="2015" name="Nature">
        <title>Complex archaea that bridge the gap between prokaryotes and eukaryotes.</title>
        <authorList>
            <person name="Spang A."/>
            <person name="Saw J.H."/>
            <person name="Jorgensen S.L."/>
            <person name="Zaremba-Niedzwiedzka K."/>
            <person name="Martijn J."/>
            <person name="Lind A.E."/>
            <person name="van Eijk R."/>
            <person name="Schleper C."/>
            <person name="Guy L."/>
            <person name="Ettema T.J."/>
        </authorList>
    </citation>
    <scope>NUCLEOTIDE SEQUENCE</scope>
</reference>
<dbReference type="PROSITE" id="PS00553">
    <property type="entry name" value="LAMBDA_PHAGE_CIII"/>
    <property type="match status" value="1"/>
</dbReference>
<dbReference type="EMBL" id="LAZR01000085">
    <property type="protein sequence ID" value="KKN93575.1"/>
    <property type="molecule type" value="Genomic_DNA"/>
</dbReference>
<sequence length="71" mass="8477">MKKKNITIDTLTKMIAKGFEETAKKKDVDKRFDKVESRLERIEKLLIVDHRRRIEKLEIAAKELRELLAVR</sequence>
<protein>
    <submittedName>
        <fullName evidence="2">Uncharacterized protein</fullName>
    </submittedName>
</protein>
<evidence type="ECO:0000256" key="1">
    <source>
        <dbReference type="SAM" id="Coils"/>
    </source>
</evidence>
<feature type="coiled-coil region" evidence="1">
    <location>
        <begin position="25"/>
        <end position="67"/>
    </location>
</feature>
<dbReference type="AlphaFoldDB" id="A0A0F9UJZ5"/>
<dbReference type="InterPro" id="IPR013056">
    <property type="entry name" value="Phage_lambda_CIII"/>
</dbReference>
<organism evidence="2">
    <name type="scientific">marine sediment metagenome</name>
    <dbReference type="NCBI Taxonomy" id="412755"/>
    <lineage>
        <taxon>unclassified sequences</taxon>
        <taxon>metagenomes</taxon>
        <taxon>ecological metagenomes</taxon>
    </lineage>
</organism>